<dbReference type="AlphaFoldDB" id="A0A4R3PYT0"/>
<sequence>MNAIPPAAAEPLKKQKAAPKGSLATQYAAHEHPSPEPVRAGLIYRTAGAILQYWLSSSDASKFRLMSAISRHNQSAILRFPENCRT</sequence>
<comment type="caution">
    <text evidence="2">The sequence shown here is derived from an EMBL/GenBank/DDBJ whole genome shotgun (WGS) entry which is preliminary data.</text>
</comment>
<accession>A0A4R3PYT0</accession>
<evidence type="ECO:0000256" key="1">
    <source>
        <dbReference type="SAM" id="MobiDB-lite"/>
    </source>
</evidence>
<reference evidence="2 3" key="1">
    <citation type="submission" date="2019-03" db="EMBL/GenBank/DDBJ databases">
        <title>Genomic Encyclopedia of Type Strains, Phase IV (KMG-V): Genome sequencing to study the core and pangenomes of soil and plant-associated prokaryotes.</title>
        <authorList>
            <person name="Whitman W."/>
        </authorList>
    </citation>
    <scope>NUCLEOTIDE SEQUENCE [LARGE SCALE GENOMIC DNA]</scope>
    <source>
        <strain evidence="2 3">Gr42</strain>
    </source>
</reference>
<feature type="region of interest" description="Disordered" evidence="1">
    <location>
        <begin position="1"/>
        <end position="35"/>
    </location>
</feature>
<proteinExistence type="predicted"/>
<gene>
    <name evidence="2" type="ORF">EV130_1299</name>
</gene>
<keyword evidence="3" id="KW-1185">Reference proteome</keyword>
<organism evidence="2 3">
    <name type="scientific">Rhizobium azibense</name>
    <dbReference type="NCBI Taxonomy" id="1136135"/>
    <lineage>
        <taxon>Bacteria</taxon>
        <taxon>Pseudomonadati</taxon>
        <taxon>Pseudomonadota</taxon>
        <taxon>Alphaproteobacteria</taxon>
        <taxon>Hyphomicrobiales</taxon>
        <taxon>Rhizobiaceae</taxon>
        <taxon>Rhizobium/Agrobacterium group</taxon>
        <taxon>Rhizobium</taxon>
    </lineage>
</organism>
<evidence type="ECO:0000313" key="3">
    <source>
        <dbReference type="Proteomes" id="UP000295547"/>
    </source>
</evidence>
<dbReference type="Proteomes" id="UP000295547">
    <property type="component" value="Unassembled WGS sequence"/>
</dbReference>
<evidence type="ECO:0000313" key="2">
    <source>
        <dbReference type="EMBL" id="TCU13858.1"/>
    </source>
</evidence>
<dbReference type="EMBL" id="SMBJ01000029">
    <property type="protein sequence ID" value="TCU13858.1"/>
    <property type="molecule type" value="Genomic_DNA"/>
</dbReference>
<protein>
    <submittedName>
        <fullName evidence="2">Uncharacterized protein</fullName>
    </submittedName>
</protein>
<name>A0A4R3PYT0_9HYPH</name>